<evidence type="ECO:0000256" key="3">
    <source>
        <dbReference type="ARBA" id="ARBA00022801"/>
    </source>
</evidence>
<dbReference type="OrthoDB" id="9766487at2"/>
<dbReference type="EC" id="3.4.24.-" evidence="6"/>
<evidence type="ECO:0000313" key="10">
    <source>
        <dbReference type="Proteomes" id="UP000277108"/>
    </source>
</evidence>
<dbReference type="GO" id="GO:0006508">
    <property type="term" value="P:proteolysis"/>
    <property type="evidence" value="ECO:0007669"/>
    <property type="project" value="UniProtKB-KW"/>
</dbReference>
<evidence type="ECO:0000256" key="1">
    <source>
        <dbReference type="ARBA" id="ARBA00022670"/>
    </source>
</evidence>
<evidence type="ECO:0000256" key="6">
    <source>
        <dbReference type="RuleBase" id="RU368091"/>
    </source>
</evidence>
<keyword evidence="3 6" id="KW-0378">Hydrolase</keyword>
<keyword evidence="2 6" id="KW-0479">Metal-binding</keyword>
<keyword evidence="5 6" id="KW-0482">Metalloprotease</keyword>
<dbReference type="Gene3D" id="1.10.1370.20">
    <property type="entry name" value="Oligoendopeptidase f, C-terminal domain"/>
    <property type="match status" value="1"/>
</dbReference>
<gene>
    <name evidence="9" type="ORF">EDD62_0235</name>
</gene>
<dbReference type="Gene3D" id="1.20.140.70">
    <property type="entry name" value="Oligopeptidase f, N-terminal domain"/>
    <property type="match status" value="1"/>
</dbReference>
<name>A0A3N5BIH2_9BACL</name>
<organism evidence="9 10">
    <name type="scientific">Abyssicoccus albus</name>
    <dbReference type="NCBI Taxonomy" id="1817405"/>
    <lineage>
        <taxon>Bacteria</taxon>
        <taxon>Bacillati</taxon>
        <taxon>Bacillota</taxon>
        <taxon>Bacilli</taxon>
        <taxon>Bacillales</taxon>
        <taxon>Abyssicoccaceae</taxon>
    </lineage>
</organism>
<comment type="cofactor">
    <cofactor evidence="6">
        <name>Zn(2+)</name>
        <dbReference type="ChEBI" id="CHEBI:29105"/>
    </cofactor>
    <text evidence="6">Binds 1 zinc ion.</text>
</comment>
<dbReference type="Pfam" id="PF01432">
    <property type="entry name" value="Peptidase_M3"/>
    <property type="match status" value="1"/>
</dbReference>
<proteinExistence type="inferred from homology"/>
<dbReference type="Proteomes" id="UP000277108">
    <property type="component" value="Unassembled WGS sequence"/>
</dbReference>
<keyword evidence="10" id="KW-1185">Reference proteome</keyword>
<dbReference type="AlphaFoldDB" id="A0A3N5BIH2"/>
<feature type="domain" description="Oligopeptidase F N-terminal" evidence="8">
    <location>
        <begin position="114"/>
        <end position="183"/>
    </location>
</feature>
<evidence type="ECO:0000256" key="4">
    <source>
        <dbReference type="ARBA" id="ARBA00022833"/>
    </source>
</evidence>
<dbReference type="GO" id="GO:0046872">
    <property type="term" value="F:metal ion binding"/>
    <property type="evidence" value="ECO:0007669"/>
    <property type="project" value="UniProtKB-UniRule"/>
</dbReference>
<dbReference type="NCBIfam" id="TIGR00181">
    <property type="entry name" value="pepF"/>
    <property type="match status" value="1"/>
</dbReference>
<dbReference type="GO" id="GO:0006518">
    <property type="term" value="P:peptide metabolic process"/>
    <property type="evidence" value="ECO:0007669"/>
    <property type="project" value="TreeGrafter"/>
</dbReference>
<evidence type="ECO:0000256" key="5">
    <source>
        <dbReference type="ARBA" id="ARBA00023049"/>
    </source>
</evidence>
<dbReference type="Pfam" id="PF08439">
    <property type="entry name" value="Peptidase_M3_N"/>
    <property type="match status" value="1"/>
</dbReference>
<dbReference type="GO" id="GO:0004222">
    <property type="term" value="F:metalloendopeptidase activity"/>
    <property type="evidence" value="ECO:0007669"/>
    <property type="project" value="UniProtKB-UniRule"/>
</dbReference>
<dbReference type="EMBL" id="RKRK01000002">
    <property type="protein sequence ID" value="RPF57614.1"/>
    <property type="molecule type" value="Genomic_DNA"/>
</dbReference>
<keyword evidence="1 6" id="KW-0645">Protease</keyword>
<evidence type="ECO:0000313" key="9">
    <source>
        <dbReference type="EMBL" id="RPF57614.1"/>
    </source>
</evidence>
<comment type="similarity">
    <text evidence="6">Belongs to the peptidase M3B family.</text>
</comment>
<reference evidence="9 10" key="1">
    <citation type="submission" date="2018-11" db="EMBL/GenBank/DDBJ databases">
        <title>Genomic Encyclopedia of Type Strains, Phase IV (KMG-IV): sequencing the most valuable type-strain genomes for metagenomic binning, comparative biology and taxonomic classification.</title>
        <authorList>
            <person name="Goeker M."/>
        </authorList>
    </citation>
    <scope>NUCLEOTIDE SEQUENCE [LARGE SCALE GENOMIC DNA]</scope>
    <source>
        <strain evidence="9 10">DSM 29158</strain>
    </source>
</reference>
<comment type="function">
    <text evidence="6">Has oligopeptidase activity and degrades a variety of small bioactive peptides.</text>
</comment>
<dbReference type="InterPro" id="IPR004438">
    <property type="entry name" value="Peptidase_M3B"/>
</dbReference>
<feature type="domain" description="Peptidase M3A/M3B catalytic" evidence="7">
    <location>
        <begin position="204"/>
        <end position="585"/>
    </location>
</feature>
<dbReference type="InterPro" id="IPR042088">
    <property type="entry name" value="OligoPept_F_C"/>
</dbReference>
<dbReference type="RefSeq" id="WP_123807218.1">
    <property type="nucleotide sequence ID" value="NZ_RKRK01000002.1"/>
</dbReference>
<dbReference type="PANTHER" id="PTHR11804:SF84">
    <property type="entry name" value="SACCHAROLYSIN"/>
    <property type="match status" value="1"/>
</dbReference>
<dbReference type="PANTHER" id="PTHR11804">
    <property type="entry name" value="PROTEASE M3 THIMET OLIGOPEPTIDASE-RELATED"/>
    <property type="match status" value="1"/>
</dbReference>
<dbReference type="Gene3D" id="1.10.287.830">
    <property type="entry name" value="putative peptidase helix hairpin domain like"/>
    <property type="match status" value="1"/>
</dbReference>
<evidence type="ECO:0000259" key="8">
    <source>
        <dbReference type="Pfam" id="PF08439"/>
    </source>
</evidence>
<dbReference type="InterPro" id="IPR045090">
    <property type="entry name" value="Pept_M3A_M3B"/>
</dbReference>
<evidence type="ECO:0000259" key="7">
    <source>
        <dbReference type="Pfam" id="PF01432"/>
    </source>
</evidence>
<dbReference type="CDD" id="cd09608">
    <property type="entry name" value="M3B_PepF"/>
    <property type="match status" value="1"/>
</dbReference>
<dbReference type="InterPro" id="IPR013647">
    <property type="entry name" value="OligopepF_N_dom"/>
</dbReference>
<sequence>MTTLKERHEINPKDQWDLTTIFESDDQFWDQFEVVKSNINKAEQFKTKLNSSSETLYEAITTLENDSQQLSKLYVYAHLLHDQDTSNSTYSAMENKVQSLAVQFSAAWSYFTAELLSIDESRMKEMIESHEGLKSFEFNLINILKDKPYTLSTNEEKILALASEPLSTAEETFSMFSNADIQFDDAIDQAGERHIVTQGSYSKLMESSDRVLRKNTYNSMYKAYGQYNHTLQSTLSGVVDKHIFSARVRGYDSSRHQALHQNRIDEVVYDQLIDAVNEHLPLLHRYTALRKELLQLDEMHMYDMYTPLVKDIDFKVTYEEAKEWLIKGLKPMGEDYLDIIKEGLSNGWVDVYENKGKRSGAYSSGSYLTNPFILMNWQDNVNNLFTLAHEFGHSAHSYLSRKHQPSHMSDYSIFVAEVASTCNEALLAHTMHQELTDPMKKLYLLNHELEGFKGTVFRQTMFAEFEHLIHQMKEEGTPLTADALNELYGNLNKKYYGDAVVTDENISKEWSRIPHFYYNFYVYQYATGYSAAIALSEQILSEGQPVVDRYVKEMLSAGSSEEPLTVLKNAGVDMTSKEPIVKACKVFEQKLDEFEKLIKSL</sequence>
<protein>
    <recommendedName>
        <fullName evidence="6">Oligopeptidase F</fullName>
        <ecNumber evidence="6">3.4.24.-</ecNumber>
    </recommendedName>
</protein>
<dbReference type="InterPro" id="IPR001567">
    <property type="entry name" value="Pept_M3A_M3B_dom"/>
</dbReference>
<comment type="caution">
    <text evidence="9">The sequence shown here is derived from an EMBL/GenBank/DDBJ whole genome shotgun (WGS) entry which is preliminary data.</text>
</comment>
<dbReference type="SUPFAM" id="SSF55486">
    <property type="entry name" value="Metalloproteases ('zincins'), catalytic domain"/>
    <property type="match status" value="1"/>
</dbReference>
<accession>A0A3N5BIH2</accession>
<evidence type="ECO:0000256" key="2">
    <source>
        <dbReference type="ARBA" id="ARBA00022723"/>
    </source>
</evidence>
<keyword evidence="4 6" id="KW-0862">Zinc</keyword>